<evidence type="ECO:0000256" key="7">
    <source>
        <dbReference type="ARBA" id="ARBA00056181"/>
    </source>
</evidence>
<feature type="domain" description="PhoU" evidence="9">
    <location>
        <begin position="123"/>
        <end position="207"/>
    </location>
</feature>
<keyword evidence="5 8" id="KW-0963">Cytoplasm</keyword>
<dbReference type="InterPro" id="IPR028366">
    <property type="entry name" value="PhoU"/>
</dbReference>
<organism evidence="10 11">
    <name type="scientific">Desulfomarina profundi</name>
    <dbReference type="NCBI Taxonomy" id="2772557"/>
    <lineage>
        <taxon>Bacteria</taxon>
        <taxon>Pseudomonadati</taxon>
        <taxon>Thermodesulfobacteriota</taxon>
        <taxon>Desulfobulbia</taxon>
        <taxon>Desulfobulbales</taxon>
        <taxon>Desulfobulbaceae</taxon>
        <taxon>Desulfomarina</taxon>
    </lineage>
</organism>
<dbReference type="InterPro" id="IPR026022">
    <property type="entry name" value="PhoU_dom"/>
</dbReference>
<dbReference type="PIRSF" id="PIRSF003107">
    <property type="entry name" value="PhoU"/>
    <property type="match status" value="1"/>
</dbReference>
<dbReference type="GO" id="GO:0045936">
    <property type="term" value="P:negative regulation of phosphate metabolic process"/>
    <property type="evidence" value="ECO:0007669"/>
    <property type="project" value="InterPro"/>
</dbReference>
<comment type="subunit">
    <text evidence="3 8">Homodimer.</text>
</comment>
<dbReference type="EMBL" id="AP024086">
    <property type="protein sequence ID" value="BCL59862.1"/>
    <property type="molecule type" value="Genomic_DNA"/>
</dbReference>
<evidence type="ECO:0000259" key="9">
    <source>
        <dbReference type="Pfam" id="PF01895"/>
    </source>
</evidence>
<dbReference type="GO" id="GO:0030643">
    <property type="term" value="P:intracellular phosphate ion homeostasis"/>
    <property type="evidence" value="ECO:0007669"/>
    <property type="project" value="InterPro"/>
</dbReference>
<dbReference type="KEGG" id="dbk:DGMP_05550"/>
<gene>
    <name evidence="10" type="primary">phoU</name>
    <name evidence="10" type="ORF">DGMP_05550</name>
</gene>
<evidence type="ECO:0000313" key="11">
    <source>
        <dbReference type="Proteomes" id="UP000826725"/>
    </source>
</evidence>
<keyword evidence="6 8" id="KW-0592">Phosphate transport</keyword>
<proteinExistence type="inferred from homology"/>
<dbReference type="PANTHER" id="PTHR42930">
    <property type="entry name" value="PHOSPHATE-SPECIFIC TRANSPORT SYSTEM ACCESSORY PROTEIN PHOU"/>
    <property type="match status" value="1"/>
</dbReference>
<evidence type="ECO:0000256" key="2">
    <source>
        <dbReference type="ARBA" id="ARBA00008107"/>
    </source>
</evidence>
<evidence type="ECO:0000256" key="5">
    <source>
        <dbReference type="ARBA" id="ARBA00022490"/>
    </source>
</evidence>
<name>A0A8D5FE14_9BACT</name>
<dbReference type="Pfam" id="PF01895">
    <property type="entry name" value="PhoU"/>
    <property type="match status" value="2"/>
</dbReference>
<evidence type="ECO:0000256" key="3">
    <source>
        <dbReference type="ARBA" id="ARBA00011738"/>
    </source>
</evidence>
<dbReference type="GO" id="GO:0005737">
    <property type="term" value="C:cytoplasm"/>
    <property type="evidence" value="ECO:0007669"/>
    <property type="project" value="UniProtKB-SubCell"/>
</dbReference>
<dbReference type="PANTHER" id="PTHR42930:SF3">
    <property type="entry name" value="PHOSPHATE-SPECIFIC TRANSPORT SYSTEM ACCESSORY PROTEIN PHOU"/>
    <property type="match status" value="1"/>
</dbReference>
<dbReference type="GO" id="GO:0006817">
    <property type="term" value="P:phosphate ion transport"/>
    <property type="evidence" value="ECO:0007669"/>
    <property type="project" value="UniProtKB-KW"/>
</dbReference>
<evidence type="ECO:0000256" key="8">
    <source>
        <dbReference type="PIRNR" id="PIRNR003107"/>
    </source>
</evidence>
<dbReference type="NCBIfam" id="TIGR02135">
    <property type="entry name" value="phoU_full"/>
    <property type="match status" value="1"/>
</dbReference>
<keyword evidence="11" id="KW-1185">Reference proteome</keyword>
<comment type="function">
    <text evidence="7 8">Plays a role in the regulation of phosphate uptake.</text>
</comment>
<comment type="subcellular location">
    <subcellularLocation>
        <location evidence="1 8">Cytoplasm</location>
    </subcellularLocation>
</comment>
<evidence type="ECO:0000256" key="6">
    <source>
        <dbReference type="ARBA" id="ARBA00022592"/>
    </source>
</evidence>
<evidence type="ECO:0000256" key="1">
    <source>
        <dbReference type="ARBA" id="ARBA00004496"/>
    </source>
</evidence>
<reference evidence="10" key="1">
    <citation type="submission" date="2020-09" db="EMBL/GenBank/DDBJ databases">
        <title>Desulfogranum mesoprofundum gen. nov., sp. nov., a novel mesophilic, sulfate-reducing chemolithoautotroph isolated from a deep-sea hydrothermal vent chimney in the Suiyo Seamount.</title>
        <authorList>
            <person name="Hashimoto Y."/>
            <person name="Nakagawa S."/>
        </authorList>
    </citation>
    <scope>NUCLEOTIDE SEQUENCE</scope>
    <source>
        <strain evidence="10">KT2</strain>
    </source>
</reference>
<dbReference type="Proteomes" id="UP000826725">
    <property type="component" value="Chromosome"/>
</dbReference>
<accession>A0A8D5FE14</accession>
<evidence type="ECO:0000313" key="10">
    <source>
        <dbReference type="EMBL" id="BCL59862.1"/>
    </source>
</evidence>
<dbReference type="RefSeq" id="WP_228856043.1">
    <property type="nucleotide sequence ID" value="NZ_AP024086.1"/>
</dbReference>
<comment type="similarity">
    <text evidence="2 8">Belongs to the PhoU family.</text>
</comment>
<dbReference type="AlphaFoldDB" id="A0A8D5FE14"/>
<evidence type="ECO:0000256" key="4">
    <source>
        <dbReference type="ARBA" id="ARBA00022448"/>
    </source>
</evidence>
<keyword evidence="4 8" id="KW-0813">Transport</keyword>
<sequence length="219" mass="25635">MNTHYTFHHELTRLNQKILQLSTMVEERVRKAAEVIQTKDEEAIKSLILLDYEVDEMEVEIEEDCLKILALHQPVARDLRFLIAVIKINNEMERIADIAVSIAMRVQNITKFHHLAAVSYDFSEMSGRVLDMLKKSIDSLVKRDSKTARDIFLADDAVDQLRNRCYEDIKERIRRDPEHPGYHINTYLLARHLERISDRAVNIAEEVIYFVEGTITRFP</sequence>
<dbReference type="FunFam" id="1.20.58.220:FF:000004">
    <property type="entry name" value="Phosphate-specific transport system accessory protein PhoU"/>
    <property type="match status" value="1"/>
</dbReference>
<feature type="domain" description="PhoU" evidence="9">
    <location>
        <begin position="18"/>
        <end position="106"/>
    </location>
</feature>
<protein>
    <recommendedName>
        <fullName evidence="8">Phosphate-specific transport system accessory protein PhoU</fullName>
    </recommendedName>
</protein>